<dbReference type="InterPro" id="IPR050109">
    <property type="entry name" value="HTH-type_TetR-like_transc_reg"/>
</dbReference>
<protein>
    <submittedName>
        <fullName evidence="6">TetR/AcrR family transcriptional regulator</fullName>
    </submittedName>
</protein>
<dbReference type="PROSITE" id="PS50977">
    <property type="entry name" value="HTH_TETR_2"/>
    <property type="match status" value="1"/>
</dbReference>
<comment type="caution">
    <text evidence="6">The sequence shown here is derived from an EMBL/GenBank/DDBJ whole genome shotgun (WGS) entry which is preliminary data.</text>
</comment>
<dbReference type="InterPro" id="IPR036271">
    <property type="entry name" value="Tet_transcr_reg_TetR-rel_C_sf"/>
</dbReference>
<reference evidence="6" key="1">
    <citation type="submission" date="2020-11" db="EMBL/GenBank/DDBJ databases">
        <title>Nocardioides cynanchi sp. nov., isolated from soil of rhizosphere of Cynanchum wilfordii.</title>
        <authorList>
            <person name="Lee J.-S."/>
            <person name="Suh M.K."/>
            <person name="Kim J.-S."/>
        </authorList>
    </citation>
    <scope>NUCLEOTIDE SEQUENCE</scope>
    <source>
        <strain evidence="6">KCTC 19276</strain>
    </source>
</reference>
<dbReference type="GO" id="GO:0003700">
    <property type="term" value="F:DNA-binding transcription factor activity"/>
    <property type="evidence" value="ECO:0007669"/>
    <property type="project" value="TreeGrafter"/>
</dbReference>
<proteinExistence type="predicted"/>
<dbReference type="FunFam" id="1.10.10.60:FF:000141">
    <property type="entry name" value="TetR family transcriptional regulator"/>
    <property type="match status" value="1"/>
</dbReference>
<dbReference type="PANTHER" id="PTHR30055:SF200">
    <property type="entry name" value="HTH-TYPE TRANSCRIPTIONAL REPRESSOR BDCR"/>
    <property type="match status" value="1"/>
</dbReference>
<keyword evidence="2 4" id="KW-0238">DNA-binding</keyword>
<dbReference type="Gene3D" id="1.10.357.10">
    <property type="entry name" value="Tetracycline Repressor, domain 2"/>
    <property type="match status" value="1"/>
</dbReference>
<evidence type="ECO:0000259" key="5">
    <source>
        <dbReference type="PROSITE" id="PS50977"/>
    </source>
</evidence>
<evidence type="ECO:0000313" key="7">
    <source>
        <dbReference type="Proteomes" id="UP000660668"/>
    </source>
</evidence>
<dbReference type="SUPFAM" id="SSF48498">
    <property type="entry name" value="Tetracyclin repressor-like, C-terminal domain"/>
    <property type="match status" value="1"/>
</dbReference>
<dbReference type="GO" id="GO:0000976">
    <property type="term" value="F:transcription cis-regulatory region binding"/>
    <property type="evidence" value="ECO:0007669"/>
    <property type="project" value="TreeGrafter"/>
</dbReference>
<dbReference type="PANTHER" id="PTHR30055">
    <property type="entry name" value="HTH-TYPE TRANSCRIPTIONAL REGULATOR RUTR"/>
    <property type="match status" value="1"/>
</dbReference>
<dbReference type="InterPro" id="IPR023772">
    <property type="entry name" value="DNA-bd_HTH_TetR-type_CS"/>
</dbReference>
<evidence type="ECO:0000313" key="6">
    <source>
        <dbReference type="EMBL" id="MBF4766240.1"/>
    </source>
</evidence>
<accession>A0A930VLU2</accession>
<evidence type="ECO:0000256" key="1">
    <source>
        <dbReference type="ARBA" id="ARBA00023015"/>
    </source>
</evidence>
<evidence type="ECO:0000256" key="3">
    <source>
        <dbReference type="ARBA" id="ARBA00023163"/>
    </source>
</evidence>
<organism evidence="6 7">
    <name type="scientific">Nocardioides agariphilus</name>
    <dbReference type="NCBI Taxonomy" id="433664"/>
    <lineage>
        <taxon>Bacteria</taxon>
        <taxon>Bacillati</taxon>
        <taxon>Actinomycetota</taxon>
        <taxon>Actinomycetes</taxon>
        <taxon>Propionibacteriales</taxon>
        <taxon>Nocardioidaceae</taxon>
        <taxon>Nocardioides</taxon>
    </lineage>
</organism>
<dbReference type="RefSeq" id="WP_194694394.1">
    <property type="nucleotide sequence ID" value="NZ_JADKPO010000001.1"/>
</dbReference>
<name>A0A930VLU2_9ACTN</name>
<evidence type="ECO:0000256" key="2">
    <source>
        <dbReference type="ARBA" id="ARBA00023125"/>
    </source>
</evidence>
<dbReference type="Pfam" id="PF00440">
    <property type="entry name" value="TetR_N"/>
    <property type="match status" value="1"/>
</dbReference>
<dbReference type="SUPFAM" id="SSF46689">
    <property type="entry name" value="Homeodomain-like"/>
    <property type="match status" value="1"/>
</dbReference>
<feature type="DNA-binding region" description="H-T-H motif" evidence="4">
    <location>
        <begin position="41"/>
        <end position="60"/>
    </location>
</feature>
<dbReference type="Proteomes" id="UP000660668">
    <property type="component" value="Unassembled WGS sequence"/>
</dbReference>
<keyword evidence="7" id="KW-1185">Reference proteome</keyword>
<dbReference type="PRINTS" id="PR00455">
    <property type="entry name" value="HTHTETR"/>
</dbReference>
<evidence type="ECO:0000256" key="4">
    <source>
        <dbReference type="PROSITE-ProRule" id="PRU00335"/>
    </source>
</evidence>
<gene>
    <name evidence="6" type="ORF">ISU10_00480</name>
</gene>
<keyword evidence="1" id="KW-0805">Transcription regulation</keyword>
<feature type="domain" description="HTH tetR-type" evidence="5">
    <location>
        <begin position="18"/>
        <end position="78"/>
    </location>
</feature>
<dbReference type="InterPro" id="IPR001647">
    <property type="entry name" value="HTH_TetR"/>
</dbReference>
<keyword evidence="3" id="KW-0804">Transcription</keyword>
<dbReference type="AlphaFoldDB" id="A0A930VLU2"/>
<dbReference type="InterPro" id="IPR009057">
    <property type="entry name" value="Homeodomain-like_sf"/>
</dbReference>
<dbReference type="PROSITE" id="PS01081">
    <property type="entry name" value="HTH_TETR_1"/>
    <property type="match status" value="1"/>
</dbReference>
<sequence length="207" mass="22693">MTGTGDRPQYVARQKRRADTHERVIQVAADLLYRRGIQQVSMDDVAAAAQVTKATLYKHFSSKDALISECLDVVDLEHFTWFVSQVEQRTTGGAPALSAVFDVLDQWINSSAFQGCAFINASIQLPDHQHPAFLAVLNHKDRTRRWLVTLATEEGIPAESAELIGSHLMLLMEGAIVTALVQGRADAGKEAGDVAQIVLQAMANPRK</sequence>
<dbReference type="EMBL" id="JADKPO010000001">
    <property type="protein sequence ID" value="MBF4766240.1"/>
    <property type="molecule type" value="Genomic_DNA"/>
</dbReference>
<dbReference type="GO" id="GO:0045892">
    <property type="term" value="P:negative regulation of DNA-templated transcription"/>
    <property type="evidence" value="ECO:0007669"/>
    <property type="project" value="UniProtKB-ARBA"/>
</dbReference>